<evidence type="ECO:0000313" key="1">
    <source>
        <dbReference type="EMBL" id="SYV94329.1"/>
    </source>
</evidence>
<dbReference type="AlphaFoldDB" id="A0A3B0PCL4"/>
<gene>
    <name evidence="1" type="ORF">NCTC10115_00649</name>
</gene>
<evidence type="ECO:0000313" key="2">
    <source>
        <dbReference type="Proteomes" id="UP000260136"/>
    </source>
</evidence>
<protein>
    <submittedName>
        <fullName evidence="1">Uncharacterized protein</fullName>
    </submittedName>
</protein>
<reference evidence="2" key="1">
    <citation type="submission" date="2018-06" db="EMBL/GenBank/DDBJ databases">
        <authorList>
            <consortium name="Pathogen Informatics"/>
        </authorList>
    </citation>
    <scope>NUCLEOTIDE SEQUENCE [LARGE SCALE GENOMIC DNA]</scope>
    <source>
        <strain evidence="2">NCTC10115</strain>
    </source>
</reference>
<dbReference type="Proteomes" id="UP000260136">
    <property type="component" value="Chromosome"/>
</dbReference>
<dbReference type="EMBL" id="LS991952">
    <property type="protein sequence ID" value="SYV94329.1"/>
    <property type="molecule type" value="Genomic_DNA"/>
</dbReference>
<sequence length="35" mass="3918">MDEADGCDYTIVIKKGKKLAEGTPAELKTRYAKSW</sequence>
<organism evidence="1 2">
    <name type="scientific">Mycoplasmoides gallisepticum</name>
    <name type="common">Mycoplasma gallisepticum</name>
    <dbReference type="NCBI Taxonomy" id="2096"/>
    <lineage>
        <taxon>Bacteria</taxon>
        <taxon>Bacillati</taxon>
        <taxon>Mycoplasmatota</taxon>
        <taxon>Mycoplasmoidales</taxon>
        <taxon>Mycoplasmoidaceae</taxon>
        <taxon>Mycoplasmoides</taxon>
    </lineage>
</organism>
<feature type="non-terminal residue" evidence="1">
    <location>
        <position position="35"/>
    </location>
</feature>
<proteinExistence type="predicted"/>
<name>A0A3B0PCL4_MYCGL</name>
<accession>A0A3B0PCL4</accession>